<comment type="subcellular location">
    <subcellularLocation>
        <location evidence="1">Membrane</location>
        <topology evidence="1">Multi-pass membrane protein</topology>
    </subcellularLocation>
</comment>
<feature type="domain" description="O-antigen ligase-related" evidence="6">
    <location>
        <begin position="179"/>
        <end position="318"/>
    </location>
</feature>
<keyword evidence="2 5" id="KW-0812">Transmembrane</keyword>
<keyword evidence="8" id="KW-1185">Reference proteome</keyword>
<evidence type="ECO:0000313" key="8">
    <source>
        <dbReference type="Proteomes" id="UP000198963"/>
    </source>
</evidence>
<protein>
    <submittedName>
        <fullName evidence="7">O-antigen ligase</fullName>
    </submittedName>
</protein>
<organism evidence="7 8">
    <name type="scientific">Winogradskyella sediminis</name>
    <dbReference type="NCBI Taxonomy" id="1382466"/>
    <lineage>
        <taxon>Bacteria</taxon>
        <taxon>Pseudomonadati</taxon>
        <taxon>Bacteroidota</taxon>
        <taxon>Flavobacteriia</taxon>
        <taxon>Flavobacteriales</taxon>
        <taxon>Flavobacteriaceae</taxon>
        <taxon>Winogradskyella</taxon>
    </lineage>
</organism>
<feature type="transmembrane region" description="Helical" evidence="5">
    <location>
        <begin position="339"/>
        <end position="372"/>
    </location>
</feature>
<evidence type="ECO:0000256" key="1">
    <source>
        <dbReference type="ARBA" id="ARBA00004141"/>
    </source>
</evidence>
<feature type="transmembrane region" description="Helical" evidence="5">
    <location>
        <begin position="113"/>
        <end position="133"/>
    </location>
</feature>
<dbReference type="GO" id="GO:0016874">
    <property type="term" value="F:ligase activity"/>
    <property type="evidence" value="ECO:0007669"/>
    <property type="project" value="UniProtKB-KW"/>
</dbReference>
<keyword evidence="3 5" id="KW-1133">Transmembrane helix</keyword>
<dbReference type="STRING" id="1249933.SAMN04489797_0969"/>
<sequence length="392" mass="43997">MKLIKKLAIITLILVVSQISYIGITLGNAYYGVLLTILVFFILRGANFKISFLLMLFLVAAFLSIQLNKIPVFFQPYQRFIIFVIIVGLIGPLFQNSHLKVFRSILFKTMNKVILIMVVLSFFGIAIGLPLMIGRGGYVGLFIHSMVLGPMSALAFLIALYEAHLANNKRKYWIYLGLAAVSFIACVSAGSRSALLGCIAGGLFFYYKMNQGKVSRFMKMIIVIVGLGILSFPLWESYTERLLQKMDYAEEQGDNLATRSALWEIRVAEFESSPIVGVGFSSVDIRKDKKFDKKEGRIEPGSSWLALLSMTGLLGFIPVFLIVVKNITFLFKSQEQKMFLALLGGMLMFFIIHMLAEGYILSAGSGLFFYFWLLMGRIEIEKVEAKFNLGNL</sequence>
<evidence type="ECO:0000256" key="3">
    <source>
        <dbReference type="ARBA" id="ARBA00022989"/>
    </source>
</evidence>
<evidence type="ECO:0000259" key="6">
    <source>
        <dbReference type="Pfam" id="PF04932"/>
    </source>
</evidence>
<proteinExistence type="predicted"/>
<evidence type="ECO:0000256" key="2">
    <source>
        <dbReference type="ARBA" id="ARBA00022692"/>
    </source>
</evidence>
<dbReference type="Pfam" id="PF04932">
    <property type="entry name" value="Wzy_C"/>
    <property type="match status" value="1"/>
</dbReference>
<dbReference type="GO" id="GO:0016020">
    <property type="term" value="C:membrane"/>
    <property type="evidence" value="ECO:0007669"/>
    <property type="project" value="UniProtKB-SubCell"/>
</dbReference>
<dbReference type="RefSeq" id="WP_092444791.1">
    <property type="nucleotide sequence ID" value="NZ_LT629774.1"/>
</dbReference>
<name>A0A1H1PU14_9FLAO</name>
<dbReference type="Proteomes" id="UP000198963">
    <property type="component" value="Chromosome I"/>
</dbReference>
<accession>A0A1H1PU14</accession>
<dbReference type="InterPro" id="IPR051533">
    <property type="entry name" value="WaaL-like"/>
</dbReference>
<feature type="transmembrane region" description="Helical" evidence="5">
    <location>
        <begin position="304"/>
        <end position="327"/>
    </location>
</feature>
<evidence type="ECO:0000313" key="7">
    <source>
        <dbReference type="EMBL" id="SDS14660.1"/>
    </source>
</evidence>
<feature type="transmembrane region" description="Helical" evidence="5">
    <location>
        <begin position="139"/>
        <end position="160"/>
    </location>
</feature>
<feature type="transmembrane region" description="Helical" evidence="5">
    <location>
        <begin position="7"/>
        <end position="24"/>
    </location>
</feature>
<reference evidence="7 8" key="1">
    <citation type="submission" date="2016-10" db="EMBL/GenBank/DDBJ databases">
        <authorList>
            <person name="Varghese N."/>
            <person name="Submissions S."/>
        </authorList>
    </citation>
    <scope>NUCLEOTIDE SEQUENCE [LARGE SCALE GENOMIC DNA]</scope>
    <source>
        <strain evidence="7 8">RHA_55</strain>
    </source>
</reference>
<feature type="transmembrane region" description="Helical" evidence="5">
    <location>
        <begin position="30"/>
        <end position="46"/>
    </location>
</feature>
<keyword evidence="7" id="KW-0436">Ligase</keyword>
<evidence type="ECO:0000256" key="5">
    <source>
        <dbReference type="SAM" id="Phobius"/>
    </source>
</evidence>
<feature type="transmembrane region" description="Helical" evidence="5">
    <location>
        <begin position="217"/>
        <end position="235"/>
    </location>
</feature>
<dbReference type="AlphaFoldDB" id="A0A1H1PU14"/>
<dbReference type="InterPro" id="IPR007016">
    <property type="entry name" value="O-antigen_ligase-rel_domated"/>
</dbReference>
<dbReference type="EMBL" id="LT629774">
    <property type="protein sequence ID" value="SDS14660.1"/>
    <property type="molecule type" value="Genomic_DNA"/>
</dbReference>
<gene>
    <name evidence="7" type="ORF">SAMN04489797_0969</name>
</gene>
<dbReference type="PANTHER" id="PTHR37422">
    <property type="entry name" value="TEICHURONIC ACID BIOSYNTHESIS PROTEIN TUAE"/>
    <property type="match status" value="1"/>
</dbReference>
<feature type="transmembrane region" description="Helical" evidence="5">
    <location>
        <begin position="53"/>
        <end position="74"/>
    </location>
</feature>
<keyword evidence="4 5" id="KW-0472">Membrane</keyword>
<feature type="transmembrane region" description="Helical" evidence="5">
    <location>
        <begin position="172"/>
        <end position="205"/>
    </location>
</feature>
<evidence type="ECO:0000256" key="4">
    <source>
        <dbReference type="ARBA" id="ARBA00023136"/>
    </source>
</evidence>
<feature type="transmembrane region" description="Helical" evidence="5">
    <location>
        <begin position="80"/>
        <end position="101"/>
    </location>
</feature>
<dbReference type="PANTHER" id="PTHR37422:SF13">
    <property type="entry name" value="LIPOPOLYSACCHARIDE BIOSYNTHESIS PROTEIN PA4999-RELATED"/>
    <property type="match status" value="1"/>
</dbReference>